<dbReference type="GO" id="GO:0016491">
    <property type="term" value="F:oxidoreductase activity"/>
    <property type="evidence" value="ECO:0007669"/>
    <property type="project" value="UniProtKB-KW"/>
</dbReference>
<dbReference type="PANTHER" id="PTHR24321">
    <property type="entry name" value="DEHYDROGENASES, SHORT CHAIN"/>
    <property type="match status" value="1"/>
</dbReference>
<evidence type="ECO:0000313" key="5">
    <source>
        <dbReference type="Proteomes" id="UP000250266"/>
    </source>
</evidence>
<organism evidence="4 5">
    <name type="scientific">Lepidopterella palustris CBS 459.81</name>
    <dbReference type="NCBI Taxonomy" id="1314670"/>
    <lineage>
        <taxon>Eukaryota</taxon>
        <taxon>Fungi</taxon>
        <taxon>Dikarya</taxon>
        <taxon>Ascomycota</taxon>
        <taxon>Pezizomycotina</taxon>
        <taxon>Dothideomycetes</taxon>
        <taxon>Pleosporomycetidae</taxon>
        <taxon>Mytilinidiales</taxon>
        <taxon>Argynnaceae</taxon>
        <taxon>Lepidopterella</taxon>
    </lineage>
</organism>
<name>A0A8E2DZK3_9PEZI</name>
<dbReference type="FunFam" id="3.40.50.720:FF:000084">
    <property type="entry name" value="Short-chain dehydrogenase reductase"/>
    <property type="match status" value="1"/>
</dbReference>
<dbReference type="PRINTS" id="PR00080">
    <property type="entry name" value="SDRFAMILY"/>
</dbReference>
<dbReference type="CDD" id="cd05233">
    <property type="entry name" value="SDR_c"/>
    <property type="match status" value="1"/>
</dbReference>
<accession>A0A8E2DZK3</accession>
<dbReference type="PROSITE" id="PS00061">
    <property type="entry name" value="ADH_SHORT"/>
    <property type="match status" value="1"/>
</dbReference>
<dbReference type="Gene3D" id="3.40.50.720">
    <property type="entry name" value="NAD(P)-binding Rossmann-like Domain"/>
    <property type="match status" value="1"/>
</dbReference>
<keyword evidence="5" id="KW-1185">Reference proteome</keyword>
<protein>
    <submittedName>
        <fullName evidence="4">NAD(P)-binding protein</fullName>
    </submittedName>
</protein>
<dbReference type="EMBL" id="KV745439">
    <property type="protein sequence ID" value="OCK74647.1"/>
    <property type="molecule type" value="Genomic_DNA"/>
</dbReference>
<evidence type="ECO:0000313" key="4">
    <source>
        <dbReference type="EMBL" id="OCK74647.1"/>
    </source>
</evidence>
<sequence length="273" mass="29399">MATRSLQDKVALVIGASSGMGRATSLALANEGAKVVCCDLRAEANPRGYEADIEKTTSQLIVERGGESIFEQVDISNTSQLEVAFGRAISKFGRLDILVNTSGYWAPFEEFVDETDEVWAKMVGVHTIGSSKAMRLAIRQFLKQEVDPKWGSRGRIVSISSAAACTALPKEVAYSATKASVNHMTRTAAMDHAKDWININCIAPGVVATGMARGNIEDEAILRQMKRSFPWPRLGTVDDITAAVLFFCLPPSSWITGQVLSVDGGMALGIPSE</sequence>
<dbReference type="OrthoDB" id="417891at2759"/>
<evidence type="ECO:0000256" key="2">
    <source>
        <dbReference type="ARBA" id="ARBA00022857"/>
    </source>
</evidence>
<gene>
    <name evidence="4" type="ORF">K432DRAFT_429913</name>
</gene>
<keyword evidence="2" id="KW-0521">NADP</keyword>
<dbReference type="Pfam" id="PF13561">
    <property type="entry name" value="adh_short_C2"/>
    <property type="match status" value="1"/>
</dbReference>
<keyword evidence="3" id="KW-0560">Oxidoreductase</keyword>
<dbReference type="PRINTS" id="PR00081">
    <property type="entry name" value="GDHRDH"/>
</dbReference>
<dbReference type="Proteomes" id="UP000250266">
    <property type="component" value="Unassembled WGS sequence"/>
</dbReference>
<dbReference type="InterPro" id="IPR036291">
    <property type="entry name" value="NAD(P)-bd_dom_sf"/>
</dbReference>
<comment type="similarity">
    <text evidence="1">Belongs to the short-chain dehydrogenases/reductases (SDR) family.</text>
</comment>
<dbReference type="InterPro" id="IPR002347">
    <property type="entry name" value="SDR_fam"/>
</dbReference>
<evidence type="ECO:0000256" key="3">
    <source>
        <dbReference type="ARBA" id="ARBA00023002"/>
    </source>
</evidence>
<reference evidence="4 5" key="1">
    <citation type="journal article" date="2016" name="Nat. Commun.">
        <title>Ectomycorrhizal ecology is imprinted in the genome of the dominant symbiotic fungus Cenococcum geophilum.</title>
        <authorList>
            <consortium name="DOE Joint Genome Institute"/>
            <person name="Peter M."/>
            <person name="Kohler A."/>
            <person name="Ohm R.A."/>
            <person name="Kuo A."/>
            <person name="Krutzmann J."/>
            <person name="Morin E."/>
            <person name="Arend M."/>
            <person name="Barry K.W."/>
            <person name="Binder M."/>
            <person name="Choi C."/>
            <person name="Clum A."/>
            <person name="Copeland A."/>
            <person name="Grisel N."/>
            <person name="Haridas S."/>
            <person name="Kipfer T."/>
            <person name="LaButti K."/>
            <person name="Lindquist E."/>
            <person name="Lipzen A."/>
            <person name="Maire R."/>
            <person name="Meier B."/>
            <person name="Mihaltcheva S."/>
            <person name="Molinier V."/>
            <person name="Murat C."/>
            <person name="Poggeler S."/>
            <person name="Quandt C.A."/>
            <person name="Sperisen C."/>
            <person name="Tritt A."/>
            <person name="Tisserant E."/>
            <person name="Crous P.W."/>
            <person name="Henrissat B."/>
            <person name="Nehls U."/>
            <person name="Egli S."/>
            <person name="Spatafora J.W."/>
            <person name="Grigoriev I.V."/>
            <person name="Martin F.M."/>
        </authorList>
    </citation>
    <scope>NUCLEOTIDE SEQUENCE [LARGE SCALE GENOMIC DNA]</scope>
    <source>
        <strain evidence="4 5">CBS 459.81</strain>
    </source>
</reference>
<dbReference type="InterPro" id="IPR020904">
    <property type="entry name" value="Sc_DH/Rdtase_CS"/>
</dbReference>
<dbReference type="SUPFAM" id="SSF51735">
    <property type="entry name" value="NAD(P)-binding Rossmann-fold domains"/>
    <property type="match status" value="1"/>
</dbReference>
<dbReference type="PANTHER" id="PTHR24321:SF8">
    <property type="entry name" value="ESTRADIOL 17-BETA-DEHYDROGENASE 8-RELATED"/>
    <property type="match status" value="1"/>
</dbReference>
<evidence type="ECO:0000256" key="1">
    <source>
        <dbReference type="ARBA" id="ARBA00006484"/>
    </source>
</evidence>
<proteinExistence type="inferred from homology"/>
<dbReference type="AlphaFoldDB" id="A0A8E2DZK3"/>